<evidence type="ECO:0000313" key="4">
    <source>
        <dbReference type="EMBL" id="MCO1654259.1"/>
    </source>
</evidence>
<dbReference type="InterPro" id="IPR050832">
    <property type="entry name" value="Bact_Acetyltransf"/>
</dbReference>
<protein>
    <submittedName>
        <fullName evidence="4">GNAT family N-acetyltransferase</fullName>
    </submittedName>
</protein>
<dbReference type="CDD" id="cd04301">
    <property type="entry name" value="NAT_SF"/>
    <property type="match status" value="1"/>
</dbReference>
<keyword evidence="1" id="KW-0808">Transferase</keyword>
<dbReference type="Pfam" id="PF00583">
    <property type="entry name" value="Acetyltransf_1"/>
    <property type="match status" value="1"/>
</dbReference>
<dbReference type="PROSITE" id="PS51186">
    <property type="entry name" value="GNAT"/>
    <property type="match status" value="1"/>
</dbReference>
<dbReference type="RefSeq" id="WP_252435859.1">
    <property type="nucleotide sequence ID" value="NZ_JAGSOV010000009.1"/>
</dbReference>
<keyword evidence="5" id="KW-1185">Reference proteome</keyword>
<evidence type="ECO:0000256" key="1">
    <source>
        <dbReference type="ARBA" id="ARBA00022679"/>
    </source>
</evidence>
<dbReference type="InterPro" id="IPR016181">
    <property type="entry name" value="Acyl_CoA_acyltransferase"/>
</dbReference>
<dbReference type="SUPFAM" id="SSF55729">
    <property type="entry name" value="Acyl-CoA N-acyltransferases (Nat)"/>
    <property type="match status" value="1"/>
</dbReference>
<evidence type="ECO:0000259" key="3">
    <source>
        <dbReference type="PROSITE" id="PS51186"/>
    </source>
</evidence>
<accession>A0ABT0ZU76</accession>
<evidence type="ECO:0000313" key="5">
    <source>
        <dbReference type="Proteomes" id="UP001165283"/>
    </source>
</evidence>
<gene>
    <name evidence="4" type="ORF">KDL28_04255</name>
</gene>
<dbReference type="Gene3D" id="3.40.630.30">
    <property type="match status" value="1"/>
</dbReference>
<reference evidence="4" key="1">
    <citation type="submission" date="2021-04" db="EMBL/GenBank/DDBJ databases">
        <title>Pseudonocardia sp. nov., isolated from sandy soil of mangrove forest.</title>
        <authorList>
            <person name="Zan Z."/>
            <person name="Huang R."/>
            <person name="Liu W."/>
        </authorList>
    </citation>
    <scope>NUCLEOTIDE SEQUENCE</scope>
    <source>
        <strain evidence="4">S2-4</strain>
    </source>
</reference>
<proteinExistence type="predicted"/>
<organism evidence="4 5">
    <name type="scientific">Pseudonocardia humida</name>
    <dbReference type="NCBI Taxonomy" id="2800819"/>
    <lineage>
        <taxon>Bacteria</taxon>
        <taxon>Bacillati</taxon>
        <taxon>Actinomycetota</taxon>
        <taxon>Actinomycetes</taxon>
        <taxon>Pseudonocardiales</taxon>
        <taxon>Pseudonocardiaceae</taxon>
        <taxon>Pseudonocardia</taxon>
    </lineage>
</organism>
<sequence length="299" mass="31961">MDVDELHAAQAARWRAADPLLPAPDAPRPDPVRAPGGAGWLRRLDPDPQSMVATWSAARMHRLDAHVAGDDPAAALGALLDLVDPDLGPVGDRDSAVEVFWPSRDTAPVLALNRRGFGAATVVAVRRTGGPGAPTPPGVRIRPLEPDDVDAATRMHLGIVRYDAQFGAVGERPSTEARMREELTGRADHPEPTAWVAELDGRPVGLCEVDPPDRACWLAPLCADGPIGYLSSMFVDPAVRGGGLGAALHAHADAALRAAGATRTLLHHSPPNPLSTPFWYGQGYRPLWTSWRRRPARAR</sequence>
<dbReference type="PANTHER" id="PTHR43877">
    <property type="entry name" value="AMINOALKYLPHOSPHONATE N-ACETYLTRANSFERASE-RELATED-RELATED"/>
    <property type="match status" value="1"/>
</dbReference>
<name>A0ABT0ZU76_9PSEU</name>
<evidence type="ECO:0000256" key="2">
    <source>
        <dbReference type="ARBA" id="ARBA00023315"/>
    </source>
</evidence>
<dbReference type="Proteomes" id="UP001165283">
    <property type="component" value="Unassembled WGS sequence"/>
</dbReference>
<feature type="domain" description="N-acetyltransferase" evidence="3">
    <location>
        <begin position="139"/>
        <end position="299"/>
    </location>
</feature>
<comment type="caution">
    <text evidence="4">The sequence shown here is derived from an EMBL/GenBank/DDBJ whole genome shotgun (WGS) entry which is preliminary data.</text>
</comment>
<keyword evidence="2" id="KW-0012">Acyltransferase</keyword>
<dbReference type="InterPro" id="IPR000182">
    <property type="entry name" value="GNAT_dom"/>
</dbReference>
<dbReference type="EMBL" id="JAGSOV010000009">
    <property type="protein sequence ID" value="MCO1654259.1"/>
    <property type="molecule type" value="Genomic_DNA"/>
</dbReference>